<gene>
    <name evidence="7" type="primary">nadE</name>
    <name evidence="12" type="ORF">ACFQDI_21530</name>
</gene>
<comment type="catalytic activity">
    <reaction evidence="7 8">
        <text>deamido-NAD(+) + L-glutamine + ATP + H2O = L-glutamate + AMP + diphosphate + NAD(+) + H(+)</text>
        <dbReference type="Rhea" id="RHEA:24384"/>
        <dbReference type="ChEBI" id="CHEBI:15377"/>
        <dbReference type="ChEBI" id="CHEBI:15378"/>
        <dbReference type="ChEBI" id="CHEBI:29985"/>
        <dbReference type="ChEBI" id="CHEBI:30616"/>
        <dbReference type="ChEBI" id="CHEBI:33019"/>
        <dbReference type="ChEBI" id="CHEBI:57540"/>
        <dbReference type="ChEBI" id="CHEBI:58359"/>
        <dbReference type="ChEBI" id="CHEBI:58437"/>
        <dbReference type="ChEBI" id="CHEBI:456215"/>
        <dbReference type="EC" id="6.3.5.1"/>
    </reaction>
</comment>
<feature type="active site" description="Proton acceptor; for glutaminase activity" evidence="7">
    <location>
        <position position="58"/>
    </location>
</feature>
<evidence type="ECO:0000256" key="7">
    <source>
        <dbReference type="HAMAP-Rule" id="MF_02090"/>
    </source>
</evidence>
<proteinExistence type="inferred from homology"/>
<evidence type="ECO:0000256" key="10">
    <source>
        <dbReference type="SAM" id="MobiDB-lite"/>
    </source>
</evidence>
<dbReference type="InterPro" id="IPR041856">
    <property type="entry name" value="NAD+_synth_C"/>
</dbReference>
<feature type="region of interest" description="Disordered" evidence="10">
    <location>
        <begin position="618"/>
        <end position="650"/>
    </location>
</feature>
<name>A0ABW0KXL1_9BACT</name>
<dbReference type="PANTHER" id="PTHR23090:SF9">
    <property type="entry name" value="GLUTAMINE-DEPENDENT NAD(+) SYNTHETASE"/>
    <property type="match status" value="1"/>
</dbReference>
<dbReference type="SUPFAM" id="SSF52402">
    <property type="entry name" value="Adenine nucleotide alpha hydrolases-like"/>
    <property type="match status" value="1"/>
</dbReference>
<feature type="binding site" evidence="7">
    <location>
        <position position="210"/>
    </location>
    <ligand>
        <name>L-glutamine</name>
        <dbReference type="ChEBI" id="CHEBI:58359"/>
    </ligand>
</feature>
<dbReference type="GO" id="GO:0008795">
    <property type="term" value="F:NAD+ synthase activity"/>
    <property type="evidence" value="ECO:0007669"/>
    <property type="project" value="UniProtKB-EC"/>
</dbReference>
<accession>A0ABW0KXL1</accession>
<dbReference type="InterPro" id="IPR014729">
    <property type="entry name" value="Rossmann-like_a/b/a_fold"/>
</dbReference>
<feature type="binding site" evidence="7">
    <location>
        <position position="484"/>
    </location>
    <ligand>
        <name>deamido-NAD(+)</name>
        <dbReference type="ChEBI" id="CHEBI:58437"/>
        <note>ligand shared between two neighboring subunits</note>
    </ligand>
</feature>
<dbReference type="CDD" id="cd07570">
    <property type="entry name" value="GAT_Gln-NAD-synth"/>
    <property type="match status" value="1"/>
</dbReference>
<evidence type="ECO:0000256" key="8">
    <source>
        <dbReference type="PIRNR" id="PIRNR006630"/>
    </source>
</evidence>
<dbReference type="CDD" id="cd00553">
    <property type="entry name" value="NAD_synthase"/>
    <property type="match status" value="1"/>
</dbReference>
<keyword evidence="4 7" id="KW-0547">Nucleotide-binding</keyword>
<feature type="binding site" evidence="7">
    <location>
        <position position="479"/>
    </location>
    <ligand>
        <name>ATP</name>
        <dbReference type="ChEBI" id="CHEBI:30616"/>
    </ligand>
</feature>
<feature type="binding site" evidence="7">
    <location>
        <begin position="489"/>
        <end position="492"/>
    </location>
    <ligand>
        <name>deamido-NAD(+)</name>
        <dbReference type="ChEBI" id="CHEBI:58437"/>
        <note>ligand shared between two neighboring subunits</note>
    </ligand>
</feature>
<dbReference type="Proteomes" id="UP001596052">
    <property type="component" value="Unassembled WGS sequence"/>
</dbReference>
<evidence type="ECO:0000256" key="3">
    <source>
        <dbReference type="ARBA" id="ARBA00022598"/>
    </source>
</evidence>
<dbReference type="NCBIfam" id="TIGR00552">
    <property type="entry name" value="nadE"/>
    <property type="match status" value="1"/>
</dbReference>
<dbReference type="Pfam" id="PF00795">
    <property type="entry name" value="CN_hydrolase"/>
    <property type="match status" value="1"/>
</dbReference>
<keyword evidence="5 7" id="KW-0067">ATP-binding</keyword>
<protein>
    <recommendedName>
        <fullName evidence="7 8">Glutamine-dependent NAD(+) synthetase</fullName>
        <ecNumber evidence="7 8">6.3.5.1</ecNumber>
    </recommendedName>
    <alternativeName>
        <fullName evidence="7 8">NAD(+) synthase [glutamine-hydrolyzing]</fullName>
    </alternativeName>
</protein>
<comment type="function">
    <text evidence="7">Catalyzes the ATP-dependent amidation of deamido-NAD to form NAD. Uses L-glutamine as a nitrogen source.</text>
</comment>
<organism evidence="12 13">
    <name type="scientific">Prosthecobacter fluviatilis</name>
    <dbReference type="NCBI Taxonomy" id="445931"/>
    <lineage>
        <taxon>Bacteria</taxon>
        <taxon>Pseudomonadati</taxon>
        <taxon>Verrucomicrobiota</taxon>
        <taxon>Verrucomicrobiia</taxon>
        <taxon>Verrucomicrobiales</taxon>
        <taxon>Verrucomicrobiaceae</taxon>
        <taxon>Prosthecobacter</taxon>
    </lineage>
</organism>
<keyword evidence="3 7" id="KW-0436">Ligase</keyword>
<evidence type="ECO:0000313" key="13">
    <source>
        <dbReference type="Proteomes" id="UP001596052"/>
    </source>
</evidence>
<dbReference type="Gene3D" id="3.40.50.620">
    <property type="entry name" value="HUPs"/>
    <property type="match status" value="1"/>
</dbReference>
<feature type="binding site" evidence="7">
    <location>
        <begin position="369"/>
        <end position="376"/>
    </location>
    <ligand>
        <name>ATP</name>
        <dbReference type="ChEBI" id="CHEBI:30616"/>
    </ligand>
</feature>
<keyword evidence="6 7" id="KW-0520">NAD</keyword>
<feature type="binding site" evidence="7">
    <location>
        <position position="216"/>
    </location>
    <ligand>
        <name>L-glutamine</name>
        <dbReference type="ChEBI" id="CHEBI:58359"/>
    </ligand>
</feature>
<dbReference type="EC" id="6.3.5.1" evidence="7 8"/>
<comment type="caution">
    <text evidence="7">Lacks conserved residue(s) required for the propagation of feature annotation.</text>
</comment>
<dbReference type="EMBL" id="JBHSMQ010000010">
    <property type="protein sequence ID" value="MFC5457463.1"/>
    <property type="molecule type" value="Genomic_DNA"/>
</dbReference>
<feature type="binding site" evidence="7">
    <location>
        <position position="455"/>
    </location>
    <ligand>
        <name>deamido-NAD(+)</name>
        <dbReference type="ChEBI" id="CHEBI:58437"/>
        <note>ligand shared between two neighboring subunits</note>
    </ligand>
</feature>
<dbReference type="InterPro" id="IPR003010">
    <property type="entry name" value="C-N_Hydrolase"/>
</dbReference>
<dbReference type="InterPro" id="IPR014445">
    <property type="entry name" value="Gln-dep_NAD_synthase"/>
</dbReference>
<dbReference type="Gene3D" id="1.10.10.1140">
    <property type="entry name" value="Glutamine-dependent NAD+ synthetase, C-terminal domain"/>
    <property type="match status" value="1"/>
</dbReference>
<reference evidence="13" key="1">
    <citation type="journal article" date="2019" name="Int. J. Syst. Evol. Microbiol.">
        <title>The Global Catalogue of Microorganisms (GCM) 10K type strain sequencing project: providing services to taxonomists for standard genome sequencing and annotation.</title>
        <authorList>
            <consortium name="The Broad Institute Genomics Platform"/>
            <consortium name="The Broad Institute Genome Sequencing Center for Infectious Disease"/>
            <person name="Wu L."/>
            <person name="Ma J."/>
        </authorList>
    </citation>
    <scope>NUCLEOTIDE SEQUENCE [LARGE SCALE GENOMIC DNA]</scope>
    <source>
        <strain evidence="13">CGMCC 4.1469</strain>
    </source>
</reference>
<feature type="active site" description="Nucleophile; for glutaminase activity" evidence="7">
    <location>
        <position position="183"/>
    </location>
</feature>
<dbReference type="PIRSF" id="PIRSF006630">
    <property type="entry name" value="NADS_GAT"/>
    <property type="match status" value="1"/>
</dbReference>
<keyword evidence="13" id="KW-1185">Reference proteome</keyword>
<evidence type="ECO:0000256" key="1">
    <source>
        <dbReference type="ARBA" id="ARBA00005188"/>
    </source>
</evidence>
<comment type="similarity">
    <text evidence="2 7 8">In the C-terminal section; belongs to the NAD synthetase family.</text>
</comment>
<dbReference type="InterPro" id="IPR003694">
    <property type="entry name" value="NAD_synthase"/>
</dbReference>
<dbReference type="InterPro" id="IPR022310">
    <property type="entry name" value="NAD/GMP_synthase"/>
</dbReference>
<comment type="caution">
    <text evidence="12">The sequence shown here is derived from an EMBL/GenBank/DDBJ whole genome shotgun (WGS) entry which is preliminary data.</text>
</comment>
<dbReference type="NCBIfam" id="NF002730">
    <property type="entry name" value="PRK02628.1"/>
    <property type="match status" value="1"/>
</dbReference>
<dbReference type="HAMAP" id="MF_02090">
    <property type="entry name" value="NadE_glutamine_dep"/>
    <property type="match status" value="1"/>
</dbReference>
<dbReference type="RefSeq" id="WP_377170793.1">
    <property type="nucleotide sequence ID" value="NZ_JBHSMQ010000010.1"/>
</dbReference>
<dbReference type="PROSITE" id="PS50263">
    <property type="entry name" value="CN_HYDROLASE"/>
    <property type="match status" value="1"/>
</dbReference>
<dbReference type="PANTHER" id="PTHR23090">
    <property type="entry name" value="NH 3 /GLUTAMINE-DEPENDENT NAD + SYNTHETASE"/>
    <property type="match status" value="1"/>
</dbReference>
<comment type="similarity">
    <text evidence="9">Belongs to the NAD synthetase family.</text>
</comment>
<sequence>MPQPAPTPTSTRERLGFVRVAAVSPELVLGDVAKNVAILAREARAVAQRGCRLAVFPELSLTGYSCADLFHTSALLDAAVRGLHELVQQTQDLPCVLVVGLPLRVRDRLYNMAAVVAKGRLLGMVPKTFLPNSAEFYERRWFSPAHTLDVATLRLNDVDVAIGADLLFEVLDVPGFVLGVEICEDLWTVIPPSSHLALAGATLLANPSASTEVLGKAPYRRHLVAQQAARCLAAYVYAGAGAGESTTDVVYSGHGIVAENGVILGETERFAFETRAIVTDVDLQHLAHDRLKSSAFRDAAVSSGCRRVTFSLGAAMGEADTLRRPVTAHPFVPSAKVDRAAVCEEIFAIQATGLARRLKQARAKTAVLGLSGGLDSTLALLVMLEALKRAGMPLSAALTVTMPGFGTSTRTKGNAEKLAEALNVEMRTISINDAVRQHFADIGHSETQHDATYENSQARERTQILMDLANKTGGIVVGTGDLSEAALGWCTFNGDHMSMYHVNSGVPKTLVRYLIEWCAAGPFAEKAGAILQDIADTPISPELLPLAADESLQQKTEDTVGPYELHDFFLFHFVRHGSSAEKIRWLAAQAFPGKYDDATISKWLAVFFKRFAQNQFKRSSVPDGPKVGSVALSPRGDWRMPSDYAGDLNS</sequence>
<feature type="active site" description="For glutaminase activity" evidence="7">
    <location>
        <position position="127"/>
    </location>
</feature>
<evidence type="ECO:0000256" key="4">
    <source>
        <dbReference type="ARBA" id="ARBA00022741"/>
    </source>
</evidence>
<feature type="binding site" evidence="7">
    <location>
        <position position="617"/>
    </location>
    <ligand>
        <name>deamido-NAD(+)</name>
        <dbReference type="ChEBI" id="CHEBI:58437"/>
        <note>ligand shared between two neighboring subunits</note>
    </ligand>
</feature>
<feature type="domain" description="CN hydrolase" evidence="11">
    <location>
        <begin position="18"/>
        <end position="283"/>
    </location>
</feature>
<dbReference type="InterPro" id="IPR036526">
    <property type="entry name" value="C-N_Hydrolase_sf"/>
</dbReference>
<dbReference type="Pfam" id="PF02540">
    <property type="entry name" value="NAD_synthase"/>
    <property type="match status" value="1"/>
</dbReference>
<evidence type="ECO:0000256" key="5">
    <source>
        <dbReference type="ARBA" id="ARBA00022840"/>
    </source>
</evidence>
<evidence type="ECO:0000259" key="11">
    <source>
        <dbReference type="PROSITE" id="PS50263"/>
    </source>
</evidence>
<evidence type="ECO:0000313" key="12">
    <source>
        <dbReference type="EMBL" id="MFC5457463.1"/>
    </source>
</evidence>
<evidence type="ECO:0000256" key="6">
    <source>
        <dbReference type="ARBA" id="ARBA00023027"/>
    </source>
</evidence>
<dbReference type="SUPFAM" id="SSF56317">
    <property type="entry name" value="Carbon-nitrogen hydrolase"/>
    <property type="match status" value="1"/>
</dbReference>
<dbReference type="Gene3D" id="3.60.110.10">
    <property type="entry name" value="Carbon-nitrogen hydrolase"/>
    <property type="match status" value="1"/>
</dbReference>
<evidence type="ECO:0000256" key="2">
    <source>
        <dbReference type="ARBA" id="ARBA00007145"/>
    </source>
</evidence>
<evidence type="ECO:0000256" key="9">
    <source>
        <dbReference type="RuleBase" id="RU003811"/>
    </source>
</evidence>
<comment type="pathway">
    <text evidence="1 7 8">Cofactor biosynthesis; NAD(+) biosynthesis; NAD(+) from deamido-NAD(+) (L-Gln route): step 1/1.</text>
</comment>